<keyword evidence="5" id="KW-1185">Reference proteome</keyword>
<evidence type="ECO:0000256" key="2">
    <source>
        <dbReference type="ARBA" id="ARBA00023239"/>
    </source>
</evidence>
<dbReference type="FunFam" id="3.90.226.10:FF:000009">
    <property type="entry name" value="Carnitinyl-CoA dehydratase"/>
    <property type="match status" value="1"/>
</dbReference>
<dbReference type="InterPro" id="IPR014748">
    <property type="entry name" value="Enoyl-CoA_hydra_C"/>
</dbReference>
<keyword evidence="2" id="KW-0456">Lyase</keyword>
<proteinExistence type="inferred from homology"/>
<evidence type="ECO:0008006" key="6">
    <source>
        <dbReference type="Google" id="ProtNLM"/>
    </source>
</evidence>
<dbReference type="InterPro" id="IPR018376">
    <property type="entry name" value="Enoyl-CoA_hyd/isom_CS"/>
</dbReference>
<dbReference type="GO" id="GO:0005739">
    <property type="term" value="C:mitochondrion"/>
    <property type="evidence" value="ECO:0007669"/>
    <property type="project" value="TreeGrafter"/>
</dbReference>
<dbReference type="FunFam" id="1.10.12.10:FF:000001">
    <property type="entry name" value="Probable enoyl-CoA hydratase, mitochondrial"/>
    <property type="match status" value="1"/>
</dbReference>
<dbReference type="PANTHER" id="PTHR11941">
    <property type="entry name" value="ENOYL-COA HYDRATASE-RELATED"/>
    <property type="match status" value="1"/>
</dbReference>
<dbReference type="Proteomes" id="UP001445335">
    <property type="component" value="Unassembled WGS sequence"/>
</dbReference>
<dbReference type="SUPFAM" id="SSF52096">
    <property type="entry name" value="ClpP/crotonase"/>
    <property type="match status" value="1"/>
</dbReference>
<dbReference type="EMBL" id="JALJOU010000020">
    <property type="protein sequence ID" value="KAK9838117.1"/>
    <property type="molecule type" value="Genomic_DNA"/>
</dbReference>
<dbReference type="PROSITE" id="PS00166">
    <property type="entry name" value="ENOYL_COA_HYDRATASE"/>
    <property type="match status" value="1"/>
</dbReference>
<evidence type="ECO:0000256" key="3">
    <source>
        <dbReference type="RuleBase" id="RU003707"/>
    </source>
</evidence>
<dbReference type="InterPro" id="IPR029045">
    <property type="entry name" value="ClpP/crotonase-like_dom_sf"/>
</dbReference>
<dbReference type="PANTHER" id="PTHR11941:SF171">
    <property type="entry name" value="SD19268P"/>
    <property type="match status" value="1"/>
</dbReference>
<name>A0AAW1RWY6_9CHLO</name>
<dbReference type="GO" id="GO:0016836">
    <property type="term" value="F:hydro-lyase activity"/>
    <property type="evidence" value="ECO:0007669"/>
    <property type="project" value="UniProtKB-ARBA"/>
</dbReference>
<dbReference type="Gene3D" id="1.10.12.10">
    <property type="entry name" value="Lyase 2-enoyl-coa Hydratase, Chain A, domain 2"/>
    <property type="match status" value="1"/>
</dbReference>
<reference evidence="4 5" key="1">
    <citation type="journal article" date="2024" name="Nat. Commun.">
        <title>Phylogenomics reveals the evolutionary origins of lichenization in chlorophyte algae.</title>
        <authorList>
            <person name="Puginier C."/>
            <person name="Libourel C."/>
            <person name="Otte J."/>
            <person name="Skaloud P."/>
            <person name="Haon M."/>
            <person name="Grisel S."/>
            <person name="Petersen M."/>
            <person name="Berrin J.G."/>
            <person name="Delaux P.M."/>
            <person name="Dal Grande F."/>
            <person name="Keller J."/>
        </authorList>
    </citation>
    <scope>NUCLEOTIDE SEQUENCE [LARGE SCALE GENOMIC DNA]</scope>
    <source>
        <strain evidence="4 5">SAG 245.80</strain>
    </source>
</reference>
<comment type="caution">
    <text evidence="4">The sequence shown here is derived from an EMBL/GenBank/DDBJ whole genome shotgun (WGS) entry which is preliminary data.</text>
</comment>
<sequence length="245" mass="25943">MTLSRPAARNAIGRQLLKELGEALRLLNYERSTRCVVVRSSSPGVFSAGADLKERATMTQVEAADFVTLLRSSFSALEALPMPTVAVIDGFAIGGGAELALSCDLRVAGHGATFAFPETRLGIIPGAGGTQRLPRVVGRTRAKELVFTGRRIDASEAATYGLVDYVVEPGTSAEERGMVLARDIAQAGPIALRMAKAAINGGMETDLQTGLAMESACYAQVLPTQDRLEGLRAFAEKRVPVFTGM</sequence>
<dbReference type="AlphaFoldDB" id="A0AAW1RWY6"/>
<dbReference type="Pfam" id="PF00378">
    <property type="entry name" value="ECH_1"/>
    <property type="match status" value="1"/>
</dbReference>
<evidence type="ECO:0000256" key="1">
    <source>
        <dbReference type="ARBA" id="ARBA00005254"/>
    </source>
</evidence>
<evidence type="ECO:0000313" key="5">
    <source>
        <dbReference type="Proteomes" id="UP001445335"/>
    </source>
</evidence>
<dbReference type="GO" id="GO:0006635">
    <property type="term" value="P:fatty acid beta-oxidation"/>
    <property type="evidence" value="ECO:0007669"/>
    <property type="project" value="TreeGrafter"/>
</dbReference>
<gene>
    <name evidence="4" type="ORF">WJX81_002334</name>
</gene>
<evidence type="ECO:0000313" key="4">
    <source>
        <dbReference type="EMBL" id="KAK9838117.1"/>
    </source>
</evidence>
<protein>
    <recommendedName>
        <fullName evidence="6">Enoyl-CoA hydratase</fullName>
    </recommendedName>
</protein>
<dbReference type="InterPro" id="IPR001753">
    <property type="entry name" value="Enoyl-CoA_hydra/iso"/>
</dbReference>
<dbReference type="CDD" id="cd06558">
    <property type="entry name" value="crotonase-like"/>
    <property type="match status" value="1"/>
</dbReference>
<dbReference type="Gene3D" id="3.90.226.10">
    <property type="entry name" value="2-enoyl-CoA Hydratase, Chain A, domain 1"/>
    <property type="match status" value="1"/>
</dbReference>
<comment type="similarity">
    <text evidence="1 3">Belongs to the enoyl-CoA hydratase/isomerase family.</text>
</comment>
<accession>A0AAW1RWY6</accession>
<organism evidence="4 5">
    <name type="scientific">Elliptochloris bilobata</name>
    <dbReference type="NCBI Taxonomy" id="381761"/>
    <lineage>
        <taxon>Eukaryota</taxon>
        <taxon>Viridiplantae</taxon>
        <taxon>Chlorophyta</taxon>
        <taxon>core chlorophytes</taxon>
        <taxon>Trebouxiophyceae</taxon>
        <taxon>Trebouxiophyceae incertae sedis</taxon>
        <taxon>Elliptochloris clade</taxon>
        <taxon>Elliptochloris</taxon>
    </lineage>
</organism>